<comment type="caution">
    <text evidence="6">The sequence shown here is derived from an EMBL/GenBank/DDBJ whole genome shotgun (WGS) entry which is preliminary data.</text>
</comment>
<dbReference type="PANTHER" id="PTHR31465">
    <property type="entry name" value="PROTEIN RTA1-RELATED"/>
    <property type="match status" value="1"/>
</dbReference>
<feature type="transmembrane region" description="Helical" evidence="5">
    <location>
        <begin position="54"/>
        <end position="75"/>
    </location>
</feature>
<feature type="transmembrane region" description="Helical" evidence="5">
    <location>
        <begin position="197"/>
        <end position="217"/>
    </location>
</feature>
<proteinExistence type="predicted"/>
<name>A0A0F8UMR9_9EURO</name>
<dbReference type="AlphaFoldDB" id="A0A0F8UMR9"/>
<evidence type="ECO:0000256" key="3">
    <source>
        <dbReference type="ARBA" id="ARBA00022989"/>
    </source>
</evidence>
<evidence type="ECO:0008006" key="8">
    <source>
        <dbReference type="Google" id="ProtNLM"/>
    </source>
</evidence>
<evidence type="ECO:0000256" key="5">
    <source>
        <dbReference type="SAM" id="Phobius"/>
    </source>
</evidence>
<dbReference type="Proteomes" id="UP000034947">
    <property type="component" value="Unassembled WGS sequence"/>
</dbReference>
<evidence type="ECO:0000256" key="2">
    <source>
        <dbReference type="ARBA" id="ARBA00022692"/>
    </source>
</evidence>
<evidence type="ECO:0000313" key="7">
    <source>
        <dbReference type="Proteomes" id="UP000034947"/>
    </source>
</evidence>
<keyword evidence="3 5" id="KW-1133">Transmembrane helix</keyword>
<dbReference type="InterPro" id="IPR007568">
    <property type="entry name" value="RTA1"/>
</dbReference>
<keyword evidence="7" id="KW-1185">Reference proteome</keyword>
<protein>
    <recommendedName>
        <fullName evidence="8">RTA1 domain protein</fullName>
    </recommendedName>
</protein>
<comment type="subcellular location">
    <subcellularLocation>
        <location evidence="1">Membrane</location>
        <topology evidence="1">Multi-pass membrane protein</topology>
    </subcellularLocation>
</comment>
<keyword evidence="4 5" id="KW-0472">Membrane</keyword>
<feature type="transmembrane region" description="Helical" evidence="5">
    <location>
        <begin position="24"/>
        <end position="42"/>
    </location>
</feature>
<feature type="transmembrane region" description="Helical" evidence="5">
    <location>
        <begin position="95"/>
        <end position="112"/>
    </location>
</feature>
<gene>
    <name evidence="6" type="ORF">AOCH_000693</name>
</gene>
<dbReference type="VEuPathDB" id="FungiDB:P175DRAFT_0516827"/>
<dbReference type="EMBL" id="JYKN01003529">
    <property type="protein sequence ID" value="KKK12136.1"/>
    <property type="molecule type" value="Genomic_DNA"/>
</dbReference>
<evidence type="ECO:0000256" key="1">
    <source>
        <dbReference type="ARBA" id="ARBA00004141"/>
    </source>
</evidence>
<feature type="transmembrane region" description="Helical" evidence="5">
    <location>
        <begin position="124"/>
        <end position="146"/>
    </location>
</feature>
<dbReference type="Pfam" id="PF04479">
    <property type="entry name" value="RTA1"/>
    <property type="match status" value="1"/>
</dbReference>
<feature type="transmembrane region" description="Helical" evidence="5">
    <location>
        <begin position="166"/>
        <end position="185"/>
    </location>
</feature>
<evidence type="ECO:0000313" key="6">
    <source>
        <dbReference type="EMBL" id="KKK12136.1"/>
    </source>
</evidence>
<evidence type="ECO:0000256" key="4">
    <source>
        <dbReference type="ARBA" id="ARBA00023136"/>
    </source>
</evidence>
<sequence length="341" mass="38472">MLDKRDAYQDGSIWYYAPNKGAPIAFAILFAASGFMHRLILIPSKYKSWTVTGLLPWSALLFTVGFILRTIGAFGQWDNVPIYISSTVFLLAGPPVYEGVNFFILGRILYYIPYLSPIHPGRVFSTFVAMGVVIESLTANGAALVANTNATKSRKEVGEALLKAALILQICLMAGFVSLAVRFHYNCCRAGLLNKRLKRVLTVLYISCMLITTRTIYRTEEYFTVTQVHVWADPDKVAPLIKDEWFFWFFEAVFMYSNTTMLNIFHPMQSLPRSNKIYLARDGVTEVEGPGYKDPRPFISTLLDPFDIIGLIFNRGRQEKYWEADGVVLNGGKEIKPGCHV</sequence>
<keyword evidence="2 5" id="KW-0812">Transmembrane</keyword>
<dbReference type="PANTHER" id="PTHR31465:SF13">
    <property type="entry name" value="RTA1 DOMAIN PROTEIN-RELATED"/>
    <property type="match status" value="1"/>
</dbReference>
<feature type="transmembrane region" description="Helical" evidence="5">
    <location>
        <begin position="245"/>
        <end position="265"/>
    </location>
</feature>
<dbReference type="GO" id="GO:0016020">
    <property type="term" value="C:membrane"/>
    <property type="evidence" value="ECO:0007669"/>
    <property type="project" value="UniProtKB-SubCell"/>
</dbReference>
<accession>A0A0F8UMR9</accession>
<reference evidence="6 7" key="1">
    <citation type="submission" date="2015-02" db="EMBL/GenBank/DDBJ databases">
        <title>Draft Genome Sequences of Two Closely-Related Aflatoxigenic Aspergillus Species Obtained from the Cote d'Ivoire.</title>
        <authorList>
            <person name="Moore G.G."/>
            <person name="Beltz S.B."/>
            <person name="Mack B.M."/>
        </authorList>
    </citation>
    <scope>NUCLEOTIDE SEQUENCE [LARGE SCALE GENOMIC DNA]</scope>
    <source>
        <strain evidence="6 7">SRRC1432</strain>
    </source>
</reference>
<organism evidence="6 7">
    <name type="scientific">Aspergillus ochraceoroseus</name>
    <dbReference type="NCBI Taxonomy" id="138278"/>
    <lineage>
        <taxon>Eukaryota</taxon>
        <taxon>Fungi</taxon>
        <taxon>Dikarya</taxon>
        <taxon>Ascomycota</taxon>
        <taxon>Pezizomycotina</taxon>
        <taxon>Eurotiomycetes</taxon>
        <taxon>Eurotiomycetidae</taxon>
        <taxon>Eurotiales</taxon>
        <taxon>Aspergillaceae</taxon>
        <taxon>Aspergillus</taxon>
        <taxon>Aspergillus subgen. Nidulantes</taxon>
    </lineage>
</organism>
<dbReference type="OrthoDB" id="3358017at2759"/>